<dbReference type="Gene3D" id="1.10.150.240">
    <property type="entry name" value="Putative phosphatase, domain 2"/>
    <property type="match status" value="1"/>
</dbReference>
<protein>
    <recommendedName>
        <fullName evidence="4">phosphoglycolate phosphatase</fullName>
        <ecNumber evidence="4">3.1.3.18</ecNumber>
    </recommendedName>
</protein>
<dbReference type="FunFam" id="3.40.50.1000:FF:000022">
    <property type="entry name" value="Phosphoglycolate phosphatase"/>
    <property type="match status" value="1"/>
</dbReference>
<sequence>MVGDGVTVLLQRAFPTVRDQEGLREIFDTYYAAHCSSETELYPDVLSTLNALKAAGKELVVITNKPQRFTAPMLINLELQEFFTVVYCGDTFDYKKPDPRVMQKLLGSRSIPAHDALMVGDSSNDIHCAAEAGVDSVLVMYGYGVEGALQSHIKPTYTVESLQELLQL</sequence>
<dbReference type="EC" id="3.1.3.18" evidence="4"/>
<dbReference type="GO" id="GO:0005829">
    <property type="term" value="C:cytosol"/>
    <property type="evidence" value="ECO:0007669"/>
    <property type="project" value="TreeGrafter"/>
</dbReference>
<dbReference type="PANTHER" id="PTHR43434">
    <property type="entry name" value="PHOSPHOGLYCOLATE PHOSPHATASE"/>
    <property type="match status" value="1"/>
</dbReference>
<dbReference type="InterPro" id="IPR041492">
    <property type="entry name" value="HAD_2"/>
</dbReference>
<dbReference type="InterPro" id="IPR023214">
    <property type="entry name" value="HAD_sf"/>
</dbReference>
<name>A0A7W8DG11_9BACT</name>
<evidence type="ECO:0000256" key="2">
    <source>
        <dbReference type="ARBA" id="ARBA00004818"/>
    </source>
</evidence>
<comment type="pathway">
    <text evidence="2">Organic acid metabolism; glycolate biosynthesis; glycolate from 2-phosphoglycolate: step 1/1.</text>
</comment>
<comment type="caution">
    <text evidence="5">The sequence shown here is derived from an EMBL/GenBank/DDBJ whole genome shotgun (WGS) entry which is preliminary data.</text>
</comment>
<keyword evidence="5" id="KW-0378">Hydrolase</keyword>
<evidence type="ECO:0000256" key="1">
    <source>
        <dbReference type="ARBA" id="ARBA00000830"/>
    </source>
</evidence>
<dbReference type="InterPro" id="IPR023198">
    <property type="entry name" value="PGP-like_dom2"/>
</dbReference>
<organism evidence="5 6">
    <name type="scientific">Desulfurispira natronophila</name>
    <dbReference type="NCBI Taxonomy" id="682562"/>
    <lineage>
        <taxon>Bacteria</taxon>
        <taxon>Pseudomonadati</taxon>
        <taxon>Chrysiogenota</taxon>
        <taxon>Chrysiogenia</taxon>
        <taxon>Chrysiogenales</taxon>
        <taxon>Chrysiogenaceae</taxon>
        <taxon>Desulfurispira</taxon>
    </lineage>
</organism>
<accession>A0A7W8DG11</accession>
<keyword evidence="6" id="KW-1185">Reference proteome</keyword>
<dbReference type="GO" id="GO:0008967">
    <property type="term" value="F:phosphoglycolate phosphatase activity"/>
    <property type="evidence" value="ECO:0007669"/>
    <property type="project" value="UniProtKB-EC"/>
</dbReference>
<dbReference type="SUPFAM" id="SSF56784">
    <property type="entry name" value="HAD-like"/>
    <property type="match status" value="1"/>
</dbReference>
<dbReference type="InterPro" id="IPR006439">
    <property type="entry name" value="HAD-SF_hydro_IA"/>
</dbReference>
<comment type="catalytic activity">
    <reaction evidence="1">
        <text>2-phosphoglycolate + H2O = glycolate + phosphate</text>
        <dbReference type="Rhea" id="RHEA:14369"/>
        <dbReference type="ChEBI" id="CHEBI:15377"/>
        <dbReference type="ChEBI" id="CHEBI:29805"/>
        <dbReference type="ChEBI" id="CHEBI:43474"/>
        <dbReference type="ChEBI" id="CHEBI:58033"/>
        <dbReference type="EC" id="3.1.3.18"/>
    </reaction>
</comment>
<evidence type="ECO:0000313" key="6">
    <source>
        <dbReference type="Proteomes" id="UP000528322"/>
    </source>
</evidence>
<dbReference type="InterPro" id="IPR036412">
    <property type="entry name" value="HAD-like_sf"/>
</dbReference>
<dbReference type="Proteomes" id="UP000528322">
    <property type="component" value="Unassembled WGS sequence"/>
</dbReference>
<reference evidence="5 6" key="1">
    <citation type="submission" date="2020-08" db="EMBL/GenBank/DDBJ databases">
        <title>Genomic Encyclopedia of Type Strains, Phase IV (KMG-IV): sequencing the most valuable type-strain genomes for metagenomic binning, comparative biology and taxonomic classification.</title>
        <authorList>
            <person name="Goeker M."/>
        </authorList>
    </citation>
    <scope>NUCLEOTIDE SEQUENCE [LARGE SCALE GENOMIC DNA]</scope>
    <source>
        <strain evidence="5 6">DSM 22071</strain>
    </source>
</reference>
<proteinExistence type="inferred from homology"/>
<dbReference type="GO" id="GO:0006281">
    <property type="term" value="P:DNA repair"/>
    <property type="evidence" value="ECO:0007669"/>
    <property type="project" value="TreeGrafter"/>
</dbReference>
<evidence type="ECO:0000256" key="3">
    <source>
        <dbReference type="ARBA" id="ARBA00006171"/>
    </source>
</evidence>
<dbReference type="NCBIfam" id="TIGR01509">
    <property type="entry name" value="HAD-SF-IA-v3"/>
    <property type="match status" value="1"/>
</dbReference>
<evidence type="ECO:0000313" key="5">
    <source>
        <dbReference type="EMBL" id="MBB5020909.1"/>
    </source>
</evidence>
<gene>
    <name evidence="5" type="ORF">HNR37_000212</name>
</gene>
<evidence type="ECO:0000256" key="4">
    <source>
        <dbReference type="ARBA" id="ARBA00013078"/>
    </source>
</evidence>
<dbReference type="AlphaFoldDB" id="A0A7W8DG11"/>
<dbReference type="Pfam" id="PF13419">
    <property type="entry name" value="HAD_2"/>
    <property type="match status" value="1"/>
</dbReference>
<dbReference type="NCBIfam" id="TIGR01549">
    <property type="entry name" value="HAD-SF-IA-v1"/>
    <property type="match status" value="1"/>
</dbReference>
<dbReference type="InterPro" id="IPR050155">
    <property type="entry name" value="HAD-like_hydrolase_sf"/>
</dbReference>
<comment type="similarity">
    <text evidence="3">Belongs to the HAD-like hydrolase superfamily. CbbY/CbbZ/Gph/YieH family.</text>
</comment>
<dbReference type="PANTHER" id="PTHR43434:SF1">
    <property type="entry name" value="PHOSPHOGLYCOLATE PHOSPHATASE"/>
    <property type="match status" value="1"/>
</dbReference>
<dbReference type="Gene3D" id="3.40.50.1000">
    <property type="entry name" value="HAD superfamily/HAD-like"/>
    <property type="match status" value="1"/>
</dbReference>
<dbReference type="EMBL" id="JACHID010000001">
    <property type="protein sequence ID" value="MBB5020909.1"/>
    <property type="molecule type" value="Genomic_DNA"/>
</dbReference>